<reference evidence="2" key="1">
    <citation type="journal article" date="2009" name="Rice">
        <title>De Novo Next Generation Sequencing of Plant Genomes.</title>
        <authorList>
            <person name="Rounsley S."/>
            <person name="Marri P.R."/>
            <person name="Yu Y."/>
            <person name="He R."/>
            <person name="Sisneros N."/>
            <person name="Goicoechea J.L."/>
            <person name="Lee S.J."/>
            <person name="Angelova A."/>
            <person name="Kudrna D."/>
            <person name="Luo M."/>
            <person name="Affourtit J."/>
            <person name="Desany B."/>
            <person name="Knight J."/>
            <person name="Niazi F."/>
            <person name="Egholm M."/>
            <person name="Wing R.A."/>
        </authorList>
    </citation>
    <scope>NUCLEOTIDE SEQUENCE [LARGE SCALE GENOMIC DNA]</scope>
    <source>
        <strain evidence="2">cv. IRGC 105608</strain>
    </source>
</reference>
<dbReference type="Gramene" id="OBART10G03520.1">
    <property type="protein sequence ID" value="OBART10G03520.1"/>
    <property type="gene ID" value="OBART10G03520"/>
</dbReference>
<reference evidence="2" key="2">
    <citation type="submission" date="2015-03" db="UniProtKB">
        <authorList>
            <consortium name="EnsemblPlants"/>
        </authorList>
    </citation>
    <scope>IDENTIFICATION</scope>
</reference>
<dbReference type="PaxDb" id="65489-OBART10G03520.1"/>
<organism evidence="2">
    <name type="scientific">Oryza barthii</name>
    <dbReference type="NCBI Taxonomy" id="65489"/>
    <lineage>
        <taxon>Eukaryota</taxon>
        <taxon>Viridiplantae</taxon>
        <taxon>Streptophyta</taxon>
        <taxon>Embryophyta</taxon>
        <taxon>Tracheophyta</taxon>
        <taxon>Spermatophyta</taxon>
        <taxon>Magnoliopsida</taxon>
        <taxon>Liliopsida</taxon>
        <taxon>Poales</taxon>
        <taxon>Poaceae</taxon>
        <taxon>BOP clade</taxon>
        <taxon>Oryzoideae</taxon>
        <taxon>Oryzeae</taxon>
        <taxon>Oryzinae</taxon>
        <taxon>Oryza</taxon>
    </lineage>
</organism>
<evidence type="ECO:0000313" key="2">
    <source>
        <dbReference type="EnsemblPlants" id="OBART10G03520.1"/>
    </source>
</evidence>
<keyword evidence="3" id="KW-1185">Reference proteome</keyword>
<dbReference type="EnsemblPlants" id="OBART10G03520.1">
    <property type="protein sequence ID" value="OBART10G03520.1"/>
    <property type="gene ID" value="OBART10G03520"/>
</dbReference>
<dbReference type="AlphaFoldDB" id="A0A0D3HBI9"/>
<evidence type="ECO:0000256" key="1">
    <source>
        <dbReference type="SAM" id="MobiDB-lite"/>
    </source>
</evidence>
<dbReference type="HOGENOM" id="CLU_131298_0_0_1"/>
<evidence type="ECO:0000313" key="3">
    <source>
        <dbReference type="Proteomes" id="UP000026960"/>
    </source>
</evidence>
<accession>A0A0D3HBI9</accession>
<protein>
    <submittedName>
        <fullName evidence="2">Uncharacterized protein</fullName>
    </submittedName>
</protein>
<sequence length="133" mass="14494">MRWQGTYWGSVSARDSGSEGDGAQVQYEATLAYPGAVAGVTIEELAGRTSSWSSVSFYVLDLGFVHPHHAAHACLLWRAASAVPTLPPAEHHRHSRAATPTTTAHSWPLYIASSFADNIDLHLRHERMCAMLP</sequence>
<proteinExistence type="predicted"/>
<dbReference type="Proteomes" id="UP000026960">
    <property type="component" value="Chromosome 10"/>
</dbReference>
<feature type="region of interest" description="Disordered" evidence="1">
    <location>
        <begin position="1"/>
        <end position="20"/>
    </location>
</feature>
<name>A0A0D3HBI9_9ORYZ</name>